<feature type="compositionally biased region" description="Polar residues" evidence="1">
    <location>
        <begin position="917"/>
        <end position="934"/>
    </location>
</feature>
<dbReference type="Pfam" id="PF00400">
    <property type="entry name" value="WD40"/>
    <property type="match status" value="3"/>
</dbReference>
<dbReference type="GeneID" id="54565322"/>
<dbReference type="InterPro" id="IPR036322">
    <property type="entry name" value="WD40_repeat_dom_sf"/>
</dbReference>
<dbReference type="RefSeq" id="XP_033670711.1">
    <property type="nucleotide sequence ID" value="XM_033812050.1"/>
</dbReference>
<dbReference type="PANTHER" id="PTHR45589">
    <property type="entry name" value="WD REPEAT DOMAIN 62, ISOFORM G"/>
    <property type="match status" value="1"/>
</dbReference>
<protein>
    <submittedName>
        <fullName evidence="2">Uncharacterized protein</fullName>
    </submittedName>
</protein>
<dbReference type="Gene3D" id="2.130.10.10">
    <property type="entry name" value="YVTN repeat-like/Quinoprotein amine dehydrogenase"/>
    <property type="match status" value="3"/>
</dbReference>
<feature type="compositionally biased region" description="Basic and acidic residues" evidence="1">
    <location>
        <begin position="1052"/>
        <end position="1061"/>
    </location>
</feature>
<name>A0A6A6CVI2_ZASCE</name>
<reference evidence="2" key="1">
    <citation type="journal article" date="2020" name="Stud. Mycol.">
        <title>101 Dothideomycetes genomes: a test case for predicting lifestyles and emergence of pathogens.</title>
        <authorList>
            <person name="Haridas S."/>
            <person name="Albert R."/>
            <person name="Binder M."/>
            <person name="Bloem J."/>
            <person name="Labutti K."/>
            <person name="Salamov A."/>
            <person name="Andreopoulos B."/>
            <person name="Baker S."/>
            <person name="Barry K."/>
            <person name="Bills G."/>
            <person name="Bluhm B."/>
            <person name="Cannon C."/>
            <person name="Castanera R."/>
            <person name="Culley D."/>
            <person name="Daum C."/>
            <person name="Ezra D."/>
            <person name="Gonzalez J."/>
            <person name="Henrissat B."/>
            <person name="Kuo A."/>
            <person name="Liang C."/>
            <person name="Lipzen A."/>
            <person name="Lutzoni F."/>
            <person name="Magnuson J."/>
            <person name="Mondo S."/>
            <person name="Nolan M."/>
            <person name="Ohm R."/>
            <person name="Pangilinan J."/>
            <person name="Park H.-J."/>
            <person name="Ramirez L."/>
            <person name="Alfaro M."/>
            <person name="Sun H."/>
            <person name="Tritt A."/>
            <person name="Yoshinaga Y."/>
            <person name="Zwiers L.-H."/>
            <person name="Turgeon B."/>
            <person name="Goodwin S."/>
            <person name="Spatafora J."/>
            <person name="Crous P."/>
            <person name="Grigoriev I."/>
        </authorList>
    </citation>
    <scope>NUCLEOTIDE SEQUENCE</scope>
    <source>
        <strain evidence="2">ATCC 36951</strain>
    </source>
</reference>
<feature type="region of interest" description="Disordered" evidence="1">
    <location>
        <begin position="802"/>
        <end position="947"/>
    </location>
</feature>
<feature type="region of interest" description="Disordered" evidence="1">
    <location>
        <begin position="1030"/>
        <end position="1074"/>
    </location>
</feature>
<dbReference type="AlphaFoldDB" id="A0A6A6CVI2"/>
<dbReference type="OrthoDB" id="6252103at2759"/>
<dbReference type="Proteomes" id="UP000799537">
    <property type="component" value="Unassembled WGS sequence"/>
</dbReference>
<sequence length="1074" mass="115036">MTSYHASSHTLRLTPSKSPFFKSPSPRSPTKQSKQEEPGLHLRKVIGTTTASANGFDCLSASRKFAFTAGAAAVVATVDEELNVTQHFFRGNPSSYTGGGREGNGGWPLSPTPHDPRFRGVKEQATGGSPTSRDWSDSPGRTTSAKDRVKAATSVALSPNGRWLAVGETGYRPRILIFSARDGSSESPVSVLAEHTFGVHALSFSPDSKSLASLGTVNDGFLYVWTIDERTGAAILSASNKCTTIIHSMAWMGRSIVTAGLRYVKVWRPEEDVALDKVIDSLRNSTISTPRNKNEPRTSDFGNSILSPKHRALAGKNSLLGDLLEATFTSVIPISESKAIICTEAGDVCLLDDSGRTQTLSLAANAGIRISAVRIDDNSMLHAVGPDGSAVSFLVPDLERRAGSPGKPRQPSASSIKPSQPQGTVIVALGTLGNAVVEIDSDRVIRLYNTQDGASTGAVLSQRQLTAHEDAVLGVRPIRSSTLQDAAFFTFSGHGTIHFWDSEGDSVNDGLRIPVVNSTEMYGLPNELKSVEALADGTMLASGDKYGSLTVVEIATGAVLHQVRAHSAEVLDLVSFERAGVQYLASASRDRTVQLFMCRDGILELIQTMDEHAGAVTGLLLSRDGDQLLSCAADRSIVVRQRFLRDSRDGSALAFGMLRAITLKSSPTSMCLTTQRDTILVSTVDRCIGKYSTKSGQAGFSFKCSDNDGGEAAVMSKISYSPSLNGNPTIAGVSSSDKSVRLYSEYGTLIARDWGHTEGITDMAFVSGGDGDGERLEPPKIATVAADSTIFLWDSLIVSNRSGANSADSENVQNGNLSTPLGPPLRKVISHTEMSRFRRDKSMDEHDSPSPPTNPGPAPPSPQKIRKKTSRLSLAQTPRLEPGFRSNFDPSRRRSLRQRSPSPPSPRNPAKKDTSRRQTLGMSLRSKSSENILNTGSSSTGFGTLTSSTESVCRTLRAYRKKLGNTATTDSITPEALRELEKELKLTARVVGEKSQGKTLDEATIAKLLDQASDKIVGLLDEKIKARVEGELKRGDISTSAGSTRLEPPAELDEHSFERSETAPGELESRQPGS</sequence>
<proteinExistence type="predicted"/>
<evidence type="ECO:0000313" key="3">
    <source>
        <dbReference type="Proteomes" id="UP000799537"/>
    </source>
</evidence>
<feature type="compositionally biased region" description="Polar residues" evidence="1">
    <location>
        <begin position="1"/>
        <end position="13"/>
    </location>
</feature>
<feature type="compositionally biased region" description="Pro residues" evidence="1">
    <location>
        <begin position="849"/>
        <end position="862"/>
    </location>
</feature>
<gene>
    <name evidence="2" type="ORF">M409DRAFT_52317</name>
</gene>
<feature type="compositionally biased region" description="Polar residues" evidence="1">
    <location>
        <begin position="802"/>
        <end position="819"/>
    </location>
</feature>
<feature type="region of interest" description="Disordered" evidence="1">
    <location>
        <begin position="1"/>
        <end position="40"/>
    </location>
</feature>
<feature type="compositionally biased region" description="Polar residues" evidence="1">
    <location>
        <begin position="126"/>
        <end position="143"/>
    </location>
</feature>
<dbReference type="InterPro" id="IPR015943">
    <property type="entry name" value="WD40/YVTN_repeat-like_dom_sf"/>
</dbReference>
<dbReference type="InterPro" id="IPR001680">
    <property type="entry name" value="WD40_rpt"/>
</dbReference>
<evidence type="ECO:0000313" key="2">
    <source>
        <dbReference type="EMBL" id="KAF2169822.1"/>
    </source>
</evidence>
<dbReference type="SUPFAM" id="SSF50978">
    <property type="entry name" value="WD40 repeat-like"/>
    <property type="match status" value="2"/>
</dbReference>
<feature type="compositionally biased region" description="Basic and acidic residues" evidence="1">
    <location>
        <begin position="833"/>
        <end position="848"/>
    </location>
</feature>
<accession>A0A6A6CVI2</accession>
<feature type="compositionally biased region" description="Gly residues" evidence="1">
    <location>
        <begin position="97"/>
        <end position="106"/>
    </location>
</feature>
<feature type="compositionally biased region" description="Low complexity" evidence="1">
    <location>
        <begin position="15"/>
        <end position="29"/>
    </location>
</feature>
<dbReference type="SMART" id="SM00320">
    <property type="entry name" value="WD40"/>
    <property type="match status" value="7"/>
</dbReference>
<dbReference type="EMBL" id="ML993587">
    <property type="protein sequence ID" value="KAF2169822.1"/>
    <property type="molecule type" value="Genomic_DNA"/>
</dbReference>
<organism evidence="2 3">
    <name type="scientific">Zasmidium cellare ATCC 36951</name>
    <dbReference type="NCBI Taxonomy" id="1080233"/>
    <lineage>
        <taxon>Eukaryota</taxon>
        <taxon>Fungi</taxon>
        <taxon>Dikarya</taxon>
        <taxon>Ascomycota</taxon>
        <taxon>Pezizomycotina</taxon>
        <taxon>Dothideomycetes</taxon>
        <taxon>Dothideomycetidae</taxon>
        <taxon>Mycosphaerellales</taxon>
        <taxon>Mycosphaerellaceae</taxon>
        <taxon>Zasmidium</taxon>
    </lineage>
</organism>
<feature type="compositionally biased region" description="Polar residues" evidence="1">
    <location>
        <begin position="411"/>
        <end position="420"/>
    </location>
</feature>
<keyword evidence="3" id="KW-1185">Reference proteome</keyword>
<feature type="region of interest" description="Disordered" evidence="1">
    <location>
        <begin position="399"/>
        <end position="420"/>
    </location>
</feature>
<dbReference type="InterPro" id="IPR052779">
    <property type="entry name" value="WDR62"/>
</dbReference>
<evidence type="ECO:0000256" key="1">
    <source>
        <dbReference type="SAM" id="MobiDB-lite"/>
    </source>
</evidence>
<feature type="region of interest" description="Disordered" evidence="1">
    <location>
        <begin position="89"/>
        <end position="149"/>
    </location>
</feature>
<dbReference type="PANTHER" id="PTHR45589:SF1">
    <property type="entry name" value="WD REPEAT DOMAIN 62, ISOFORM G"/>
    <property type="match status" value="1"/>
</dbReference>
<feature type="compositionally biased region" description="Low complexity" evidence="1">
    <location>
        <begin position="935"/>
        <end position="947"/>
    </location>
</feature>